<feature type="signal peptide" evidence="2">
    <location>
        <begin position="1"/>
        <end position="18"/>
    </location>
</feature>
<feature type="region of interest" description="Disordered" evidence="1">
    <location>
        <begin position="336"/>
        <end position="369"/>
    </location>
</feature>
<organism evidence="3 4">
    <name type="scientific">Heterodera schachtii</name>
    <name type="common">Sugarbeet cyst nematode worm</name>
    <name type="synonym">Tylenchus schachtii</name>
    <dbReference type="NCBI Taxonomy" id="97005"/>
    <lineage>
        <taxon>Eukaryota</taxon>
        <taxon>Metazoa</taxon>
        <taxon>Ecdysozoa</taxon>
        <taxon>Nematoda</taxon>
        <taxon>Chromadorea</taxon>
        <taxon>Rhabditida</taxon>
        <taxon>Tylenchina</taxon>
        <taxon>Tylenchomorpha</taxon>
        <taxon>Tylenchoidea</taxon>
        <taxon>Heteroderidae</taxon>
        <taxon>Heteroderinae</taxon>
        <taxon>Heterodera</taxon>
    </lineage>
</organism>
<feature type="chain" id="PRO_5044868502" evidence="2">
    <location>
        <begin position="19"/>
        <end position="369"/>
    </location>
</feature>
<comment type="caution">
    <text evidence="3">The sequence shown here is derived from an EMBL/GenBank/DDBJ whole genome shotgun (WGS) entry which is preliminary data.</text>
</comment>
<accession>A0ABD2IBG9</accession>
<protein>
    <submittedName>
        <fullName evidence="3">Uncharacterized protein</fullName>
    </submittedName>
</protein>
<reference evidence="3 4" key="1">
    <citation type="submission" date="2024-10" db="EMBL/GenBank/DDBJ databases">
        <authorList>
            <person name="Kim D."/>
        </authorList>
    </citation>
    <scope>NUCLEOTIDE SEQUENCE [LARGE SCALE GENOMIC DNA]</scope>
    <source>
        <strain evidence="3">Taebaek</strain>
    </source>
</reference>
<sequence length="369" mass="42623">MNFVLLFVVELLILCAYCVTTTARRRVPAIRFHEPNRYLIKRNFVTGSFHYKNLSRITEPPPVRRLRLMVTLNEATGSVGFVEVFRIKVRWVGPELWWDNMQSAENNRFYELRCEIEDENEGMPQTFLKLNVDASINGYDENFLVRQPFPLLLRCRMRSVNGAGLFSRWIWTNTVKLYNVDHHQTEDQQRRRRLLLWRKHRLPIATYLGSENHPRVDDADSNEDDEQQHMSPDEATVSETEEQQQNQQQQQSFAVDTPMKRVAAAQEAPHSVNSRNYLSSQHFAYQPNGGGDSYAPWETTASSPSTPLPEILSGHHRFQQQLRMPHWELLNRRNTAAVAGGGGASVEAEQTPPPAPPPPYFLRPPIEFS</sequence>
<evidence type="ECO:0000313" key="3">
    <source>
        <dbReference type="EMBL" id="KAL3075185.1"/>
    </source>
</evidence>
<feature type="region of interest" description="Disordered" evidence="1">
    <location>
        <begin position="208"/>
        <end position="274"/>
    </location>
</feature>
<evidence type="ECO:0000256" key="2">
    <source>
        <dbReference type="SAM" id="SignalP"/>
    </source>
</evidence>
<dbReference type="AlphaFoldDB" id="A0ABD2IBG9"/>
<evidence type="ECO:0000313" key="4">
    <source>
        <dbReference type="Proteomes" id="UP001620645"/>
    </source>
</evidence>
<gene>
    <name evidence="3" type="ORF">niasHS_013408</name>
</gene>
<name>A0ABD2IBG9_HETSC</name>
<dbReference type="EMBL" id="JBICCN010000355">
    <property type="protein sequence ID" value="KAL3075185.1"/>
    <property type="molecule type" value="Genomic_DNA"/>
</dbReference>
<proteinExistence type="predicted"/>
<feature type="region of interest" description="Disordered" evidence="1">
    <location>
        <begin position="289"/>
        <end position="308"/>
    </location>
</feature>
<keyword evidence="4" id="KW-1185">Reference proteome</keyword>
<feature type="compositionally biased region" description="Pro residues" evidence="1">
    <location>
        <begin position="351"/>
        <end position="362"/>
    </location>
</feature>
<keyword evidence="2" id="KW-0732">Signal</keyword>
<evidence type="ECO:0000256" key="1">
    <source>
        <dbReference type="SAM" id="MobiDB-lite"/>
    </source>
</evidence>
<dbReference type="Proteomes" id="UP001620645">
    <property type="component" value="Unassembled WGS sequence"/>
</dbReference>